<reference evidence="2" key="1">
    <citation type="journal article" date="2019" name="Plant Biotechnol. J.">
        <title>Genome sequencing of the Australian wild diploid species Gossypium australe highlights disease resistance and delayed gland morphogenesis.</title>
        <authorList>
            <person name="Cai Y."/>
            <person name="Cai X."/>
            <person name="Wang Q."/>
            <person name="Wang P."/>
            <person name="Zhang Y."/>
            <person name="Cai C."/>
            <person name="Xu Y."/>
            <person name="Wang K."/>
            <person name="Zhou Z."/>
            <person name="Wang C."/>
            <person name="Geng S."/>
            <person name="Li B."/>
            <person name="Dong Q."/>
            <person name="Hou Y."/>
            <person name="Wang H."/>
            <person name="Ai P."/>
            <person name="Liu Z."/>
            <person name="Yi F."/>
            <person name="Sun M."/>
            <person name="An G."/>
            <person name="Cheng J."/>
            <person name="Zhang Y."/>
            <person name="Shi Q."/>
            <person name="Xie Y."/>
            <person name="Shi X."/>
            <person name="Chang Y."/>
            <person name="Huang F."/>
            <person name="Chen Y."/>
            <person name="Hong S."/>
            <person name="Mi L."/>
            <person name="Sun Q."/>
            <person name="Zhang L."/>
            <person name="Zhou B."/>
            <person name="Peng R."/>
            <person name="Zhang X."/>
            <person name="Liu F."/>
        </authorList>
    </citation>
    <scope>NUCLEOTIDE SEQUENCE [LARGE SCALE GENOMIC DNA]</scope>
    <source>
        <strain evidence="2">cv. PA1801</strain>
    </source>
</reference>
<dbReference type="InterPro" id="IPR036691">
    <property type="entry name" value="Endo/exonu/phosph_ase_sf"/>
</dbReference>
<protein>
    <submittedName>
        <fullName evidence="1">Reverse transcriptase</fullName>
    </submittedName>
</protein>
<dbReference type="PANTHER" id="PTHR35218">
    <property type="entry name" value="RNASE H DOMAIN-CONTAINING PROTEIN"/>
    <property type="match status" value="1"/>
</dbReference>
<dbReference type="Gene3D" id="3.60.10.10">
    <property type="entry name" value="Endonuclease/exonuclease/phosphatase"/>
    <property type="match status" value="1"/>
</dbReference>
<sequence>METKIDKQHLERVRISCGFPNGIEIEAEGSCGGLCLAWKEVINVTLRNFSKNHIDVMVKEENSNQEWRFTGFYGSPYSNCKNDSWNLLRKLGEDQSQPWLVKGDFNEIMYSFGKSGGIQREERRTEAFRKVLEECQLEDIGYSGVWFTWERGNFANTNIEERLDRGVENERWKSLFPTNPILEKLKKLQVHLKDWSGSIKKKREGLKKKLTKELEVLMAKESDDDTIAKIIGTRVDLNMEIDRDEIYWEQRARVN</sequence>
<dbReference type="Proteomes" id="UP000325315">
    <property type="component" value="Unassembled WGS sequence"/>
</dbReference>
<keyword evidence="1" id="KW-0808">Transferase</keyword>
<evidence type="ECO:0000313" key="2">
    <source>
        <dbReference type="Proteomes" id="UP000325315"/>
    </source>
</evidence>
<dbReference type="PANTHER" id="PTHR35218:SF9">
    <property type="entry name" value="ENDONUCLEASE_EXONUCLEASE_PHOSPHATASE DOMAIN-CONTAINING PROTEIN"/>
    <property type="match status" value="1"/>
</dbReference>
<keyword evidence="1" id="KW-0548">Nucleotidyltransferase</keyword>
<dbReference type="AlphaFoldDB" id="A0A5B6V077"/>
<keyword evidence="2" id="KW-1185">Reference proteome</keyword>
<evidence type="ECO:0000313" key="1">
    <source>
        <dbReference type="EMBL" id="KAA3462519.1"/>
    </source>
</evidence>
<keyword evidence="1" id="KW-0695">RNA-directed DNA polymerase</keyword>
<name>A0A5B6V077_9ROSI</name>
<dbReference type="SUPFAM" id="SSF56219">
    <property type="entry name" value="DNase I-like"/>
    <property type="match status" value="1"/>
</dbReference>
<comment type="caution">
    <text evidence="1">The sequence shown here is derived from an EMBL/GenBank/DDBJ whole genome shotgun (WGS) entry which is preliminary data.</text>
</comment>
<dbReference type="GO" id="GO:0003964">
    <property type="term" value="F:RNA-directed DNA polymerase activity"/>
    <property type="evidence" value="ECO:0007669"/>
    <property type="project" value="UniProtKB-KW"/>
</dbReference>
<organism evidence="1 2">
    <name type="scientific">Gossypium australe</name>
    <dbReference type="NCBI Taxonomy" id="47621"/>
    <lineage>
        <taxon>Eukaryota</taxon>
        <taxon>Viridiplantae</taxon>
        <taxon>Streptophyta</taxon>
        <taxon>Embryophyta</taxon>
        <taxon>Tracheophyta</taxon>
        <taxon>Spermatophyta</taxon>
        <taxon>Magnoliopsida</taxon>
        <taxon>eudicotyledons</taxon>
        <taxon>Gunneridae</taxon>
        <taxon>Pentapetalae</taxon>
        <taxon>rosids</taxon>
        <taxon>malvids</taxon>
        <taxon>Malvales</taxon>
        <taxon>Malvaceae</taxon>
        <taxon>Malvoideae</taxon>
        <taxon>Gossypium</taxon>
    </lineage>
</organism>
<accession>A0A5B6V077</accession>
<dbReference type="EMBL" id="SMMG02000009">
    <property type="protein sequence ID" value="KAA3462519.1"/>
    <property type="molecule type" value="Genomic_DNA"/>
</dbReference>
<dbReference type="OrthoDB" id="1001388at2759"/>
<gene>
    <name evidence="1" type="ORF">EPI10_028999</name>
</gene>
<proteinExistence type="predicted"/>